<protein>
    <submittedName>
        <fullName evidence="1">Uncharacterized protein</fullName>
    </submittedName>
</protein>
<dbReference type="AlphaFoldDB" id="A0A2P2LDG5"/>
<accession>A0A2P2LDG5</accession>
<reference evidence="1" key="1">
    <citation type="submission" date="2018-02" db="EMBL/GenBank/DDBJ databases">
        <title>Rhizophora mucronata_Transcriptome.</title>
        <authorList>
            <person name="Meera S.P."/>
            <person name="Sreeshan A."/>
            <person name="Augustine A."/>
        </authorList>
    </citation>
    <scope>NUCLEOTIDE SEQUENCE</scope>
    <source>
        <tissue evidence="1">Leaf</tissue>
    </source>
</reference>
<dbReference type="EMBL" id="GGEC01035531">
    <property type="protein sequence ID" value="MBX16015.1"/>
    <property type="molecule type" value="Transcribed_RNA"/>
</dbReference>
<proteinExistence type="predicted"/>
<organism evidence="1">
    <name type="scientific">Rhizophora mucronata</name>
    <name type="common">Asiatic mangrove</name>
    <dbReference type="NCBI Taxonomy" id="61149"/>
    <lineage>
        <taxon>Eukaryota</taxon>
        <taxon>Viridiplantae</taxon>
        <taxon>Streptophyta</taxon>
        <taxon>Embryophyta</taxon>
        <taxon>Tracheophyta</taxon>
        <taxon>Spermatophyta</taxon>
        <taxon>Magnoliopsida</taxon>
        <taxon>eudicotyledons</taxon>
        <taxon>Gunneridae</taxon>
        <taxon>Pentapetalae</taxon>
        <taxon>rosids</taxon>
        <taxon>fabids</taxon>
        <taxon>Malpighiales</taxon>
        <taxon>Rhizophoraceae</taxon>
        <taxon>Rhizophora</taxon>
    </lineage>
</organism>
<sequence>MVTVMENFLLLVTRLPNKLSCLRSNLQWLSPFFWSNIHTI</sequence>
<name>A0A2P2LDG5_RHIMU</name>
<evidence type="ECO:0000313" key="1">
    <source>
        <dbReference type="EMBL" id="MBX16015.1"/>
    </source>
</evidence>